<keyword evidence="1" id="KW-0812">Transmembrane</keyword>
<dbReference type="InterPro" id="IPR043128">
    <property type="entry name" value="Rev_trsase/Diguanyl_cyclase"/>
</dbReference>
<dbReference type="SMART" id="SM00267">
    <property type="entry name" value="GGDEF"/>
    <property type="match status" value="1"/>
</dbReference>
<gene>
    <name evidence="3" type="ordered locus">AMIS_53130</name>
</gene>
<name>I0HBZ6_ACTM4</name>
<dbReference type="PATRIC" id="fig|512565.3.peg.5307"/>
<dbReference type="PANTHER" id="PTHR45138:SF9">
    <property type="entry name" value="DIGUANYLATE CYCLASE DGCM-RELATED"/>
    <property type="match status" value="1"/>
</dbReference>
<evidence type="ECO:0000259" key="2">
    <source>
        <dbReference type="PROSITE" id="PS50887"/>
    </source>
</evidence>
<feature type="domain" description="GGDEF" evidence="2">
    <location>
        <begin position="176"/>
        <end position="309"/>
    </location>
</feature>
<feature type="transmembrane region" description="Helical" evidence="1">
    <location>
        <begin position="117"/>
        <end position="133"/>
    </location>
</feature>
<proteinExistence type="predicted"/>
<evidence type="ECO:0000313" key="3">
    <source>
        <dbReference type="EMBL" id="BAL90533.1"/>
    </source>
</evidence>
<sequence length="315" mass="33428">MLIVVGSRLMLGAGPRGTALRMIGAYLGLVLFADTVYSYQSVNDIFQAGNVLDAFWMTSGFVFAAAVLHPSAPTLVTRSNAATPDATTGRLIILAIGAMTAPTSILIQEALGQTPDTIAAAIVCNLLFLLVLVRMTGLVRAQRLAAITDGLTGLRSRRYFEESLGNESARAERYHLPLSMLLLDIDHFKNVNDTYGHNGGDRVLVEVTHRLRELVRPGDVVARYGGEEFAVLLPATGPEQAREIAERIRRGVGAAPIAVSDSRLVRVTVSVGVAGMPAVATTAELVLTADRALYAAKNAGRNRVTSAADSYPGAA</sequence>
<keyword evidence="1" id="KW-1133">Transmembrane helix</keyword>
<organism evidence="3 4">
    <name type="scientific">Actinoplanes missouriensis (strain ATCC 14538 / DSM 43046 / CBS 188.64 / JCM 3121 / NBRC 102363 / NCIMB 12654 / NRRL B-3342 / UNCC 431)</name>
    <dbReference type="NCBI Taxonomy" id="512565"/>
    <lineage>
        <taxon>Bacteria</taxon>
        <taxon>Bacillati</taxon>
        <taxon>Actinomycetota</taxon>
        <taxon>Actinomycetes</taxon>
        <taxon>Micromonosporales</taxon>
        <taxon>Micromonosporaceae</taxon>
        <taxon>Actinoplanes</taxon>
    </lineage>
</organism>
<dbReference type="GO" id="GO:0005886">
    <property type="term" value="C:plasma membrane"/>
    <property type="evidence" value="ECO:0007669"/>
    <property type="project" value="TreeGrafter"/>
</dbReference>
<dbReference type="GO" id="GO:1902201">
    <property type="term" value="P:negative regulation of bacterial-type flagellum-dependent cell motility"/>
    <property type="evidence" value="ECO:0007669"/>
    <property type="project" value="TreeGrafter"/>
</dbReference>
<dbReference type="EMBL" id="AP012319">
    <property type="protein sequence ID" value="BAL90533.1"/>
    <property type="molecule type" value="Genomic_DNA"/>
</dbReference>
<keyword evidence="1" id="KW-0472">Membrane</keyword>
<keyword evidence="4" id="KW-1185">Reference proteome</keyword>
<dbReference type="InterPro" id="IPR029787">
    <property type="entry name" value="Nucleotide_cyclase"/>
</dbReference>
<accession>I0HBZ6</accession>
<dbReference type="InterPro" id="IPR000160">
    <property type="entry name" value="GGDEF_dom"/>
</dbReference>
<dbReference type="PANTHER" id="PTHR45138">
    <property type="entry name" value="REGULATORY COMPONENTS OF SENSORY TRANSDUCTION SYSTEM"/>
    <property type="match status" value="1"/>
</dbReference>
<dbReference type="PROSITE" id="PS50887">
    <property type="entry name" value="GGDEF"/>
    <property type="match status" value="1"/>
</dbReference>
<dbReference type="GO" id="GO:0052621">
    <property type="term" value="F:diguanylate cyclase activity"/>
    <property type="evidence" value="ECO:0007669"/>
    <property type="project" value="TreeGrafter"/>
</dbReference>
<feature type="transmembrane region" description="Helical" evidence="1">
    <location>
        <begin position="51"/>
        <end position="70"/>
    </location>
</feature>
<dbReference type="HOGENOM" id="CLU_000445_11_1_11"/>
<dbReference type="eggNOG" id="COG3706">
    <property type="taxonomic scope" value="Bacteria"/>
</dbReference>
<dbReference type="NCBIfam" id="TIGR00254">
    <property type="entry name" value="GGDEF"/>
    <property type="match status" value="1"/>
</dbReference>
<evidence type="ECO:0000313" key="4">
    <source>
        <dbReference type="Proteomes" id="UP000007882"/>
    </source>
</evidence>
<dbReference type="FunFam" id="3.30.70.270:FF:000001">
    <property type="entry name" value="Diguanylate cyclase domain protein"/>
    <property type="match status" value="1"/>
</dbReference>
<protein>
    <recommendedName>
        <fullName evidence="2">GGDEF domain-containing protein</fullName>
    </recommendedName>
</protein>
<dbReference type="InterPro" id="IPR050469">
    <property type="entry name" value="Diguanylate_Cyclase"/>
</dbReference>
<dbReference type="Pfam" id="PF00990">
    <property type="entry name" value="GGDEF"/>
    <property type="match status" value="1"/>
</dbReference>
<dbReference type="SUPFAM" id="SSF55073">
    <property type="entry name" value="Nucleotide cyclase"/>
    <property type="match status" value="1"/>
</dbReference>
<feature type="transmembrane region" description="Helical" evidence="1">
    <location>
        <begin position="20"/>
        <end position="39"/>
    </location>
</feature>
<reference evidence="3 4" key="1">
    <citation type="submission" date="2012-02" db="EMBL/GenBank/DDBJ databases">
        <title>Complete genome sequence of Actinoplanes missouriensis 431 (= NBRC 102363).</title>
        <authorList>
            <person name="Ohnishi Y."/>
            <person name="Ishikawa J."/>
            <person name="Sekine M."/>
            <person name="Hosoyama A."/>
            <person name="Harada T."/>
            <person name="Narita H."/>
            <person name="Hata T."/>
            <person name="Konno Y."/>
            <person name="Tutikane K."/>
            <person name="Fujita N."/>
            <person name="Horinouchi S."/>
            <person name="Hayakawa M."/>
        </authorList>
    </citation>
    <scope>NUCLEOTIDE SEQUENCE [LARGE SCALE GENOMIC DNA]</scope>
    <source>
        <strain evidence="4">ATCC 14538 / DSM 43046 / CBS 188.64 / JCM 3121 / NBRC 102363 / NCIMB 12654 / NRRL B-3342 / UNCC 431</strain>
    </source>
</reference>
<dbReference type="GO" id="GO:0043709">
    <property type="term" value="P:cell adhesion involved in single-species biofilm formation"/>
    <property type="evidence" value="ECO:0007669"/>
    <property type="project" value="TreeGrafter"/>
</dbReference>
<dbReference type="KEGG" id="ams:AMIS_53130"/>
<evidence type="ECO:0000256" key="1">
    <source>
        <dbReference type="SAM" id="Phobius"/>
    </source>
</evidence>
<dbReference type="Gene3D" id="3.30.70.270">
    <property type="match status" value="1"/>
</dbReference>
<dbReference type="AlphaFoldDB" id="I0HBZ6"/>
<dbReference type="STRING" id="512565.AMIS_53130"/>
<dbReference type="CDD" id="cd01949">
    <property type="entry name" value="GGDEF"/>
    <property type="match status" value="1"/>
</dbReference>
<feature type="transmembrane region" description="Helical" evidence="1">
    <location>
        <begin position="91"/>
        <end position="111"/>
    </location>
</feature>
<dbReference type="Proteomes" id="UP000007882">
    <property type="component" value="Chromosome"/>
</dbReference>
<dbReference type="OrthoDB" id="23692at2"/>